<sequence length="471" mass="51666">MKYEIRINGQAADLPPGLAVKLDWQNPYLRYDTIPGSADTMPALPPTAKNQRLFGYFHQPQAGGRIAEYTCQHFYGGELLKEGYFILTEADEEKGYSGVFSDKLGEFFGDYQKTRLNELPLGTLPAQTPSTGEVFDGGKLAYVLPTIVNPDFFGGNTPEGWTGKVNDYDTGAYLEGTPVVPCFLVTYVLRRLAQLTGTTITGDLFTDPVFSRLVIYNTRALDGAATVSISQHLPELTVQEFLLELRKLPNLAYTFNGVAKTLRIDFWDRKLEAPTVLDWSDKAVKGGPKTAERSARLHLSYEMDGGDALAKDRPGGLADYLTPELPDDGRNGLAKVTSKFSTLTLDAASGLAAARQKGITSQYGQGAEKFAPRLLFWNGVVSGLPRALPTYGGQTLYWTGLDGLAARCWKNLEGIRAGWFYLKKDLVLNEADLATLDFSRKVHIDGVDYLVASVSASLPLHFIVNCLLISC</sequence>
<reference evidence="1 2" key="1">
    <citation type="submission" date="2016-10" db="EMBL/GenBank/DDBJ databases">
        <authorList>
            <person name="de Groot N.N."/>
        </authorList>
    </citation>
    <scope>NUCLEOTIDE SEQUENCE [LARGE SCALE GENOMIC DNA]</scope>
    <source>
        <strain evidence="1 2">DSM 21668</strain>
    </source>
</reference>
<evidence type="ECO:0000313" key="1">
    <source>
        <dbReference type="EMBL" id="SDM41279.1"/>
    </source>
</evidence>
<dbReference type="Proteomes" id="UP000198901">
    <property type="component" value="Unassembled WGS sequence"/>
</dbReference>
<dbReference type="RefSeq" id="WP_093204787.1">
    <property type="nucleotide sequence ID" value="NZ_FNGS01000006.1"/>
</dbReference>
<organism evidence="1 2">
    <name type="scientific">Siphonobacter aquaeclarae</name>
    <dbReference type="NCBI Taxonomy" id="563176"/>
    <lineage>
        <taxon>Bacteria</taxon>
        <taxon>Pseudomonadati</taxon>
        <taxon>Bacteroidota</taxon>
        <taxon>Cytophagia</taxon>
        <taxon>Cytophagales</taxon>
        <taxon>Cytophagaceae</taxon>
        <taxon>Siphonobacter</taxon>
    </lineage>
</organism>
<gene>
    <name evidence="1" type="ORF">SAMN04488090_3368</name>
</gene>
<proteinExistence type="predicted"/>
<evidence type="ECO:0000313" key="2">
    <source>
        <dbReference type="Proteomes" id="UP000198901"/>
    </source>
</evidence>
<keyword evidence="2" id="KW-1185">Reference proteome</keyword>
<accession>A0A1G9T0Q1</accession>
<dbReference type="OrthoDB" id="1287238at2"/>
<name>A0A1G9T0Q1_9BACT</name>
<dbReference type="EMBL" id="FNGS01000006">
    <property type="protein sequence ID" value="SDM41279.1"/>
    <property type="molecule type" value="Genomic_DNA"/>
</dbReference>
<protein>
    <submittedName>
        <fullName evidence="1">Uncharacterized protein</fullName>
    </submittedName>
</protein>
<dbReference type="AlphaFoldDB" id="A0A1G9T0Q1"/>
<dbReference type="STRING" id="563176.SAMN04488090_3368"/>